<evidence type="ECO:0000313" key="3">
    <source>
        <dbReference type="Proteomes" id="UP000052013"/>
    </source>
</evidence>
<dbReference type="STRING" id="1423739.FC85_GL000170"/>
<sequence length="76" mass="8711">MIMKLTLVESAEKFNVSPDVIVDYIKNGLVPSKPQLDDSSTELDDHDMYWLDMVHCFIENGSSIDDVKRLVKHCQL</sequence>
<proteinExistence type="predicted"/>
<evidence type="ECO:0000313" key="2">
    <source>
        <dbReference type="EMBL" id="KRL65346.1"/>
    </source>
</evidence>
<dbReference type="Gene3D" id="1.10.1660.10">
    <property type="match status" value="1"/>
</dbReference>
<dbReference type="Proteomes" id="UP000052013">
    <property type="component" value="Unassembled WGS sequence"/>
</dbReference>
<dbReference type="EMBL" id="AZEY01000068">
    <property type="protein sequence ID" value="KRL65346.1"/>
    <property type="molecule type" value="Genomic_DNA"/>
</dbReference>
<dbReference type="GO" id="GO:0006355">
    <property type="term" value="P:regulation of DNA-templated transcription"/>
    <property type="evidence" value="ECO:0007669"/>
    <property type="project" value="InterPro"/>
</dbReference>
<dbReference type="AlphaFoldDB" id="A0A0R1SG33"/>
<organism evidence="2 3">
    <name type="scientific">Lentilactobacillus diolivorans DSM 14421</name>
    <dbReference type="NCBI Taxonomy" id="1423739"/>
    <lineage>
        <taxon>Bacteria</taxon>
        <taxon>Bacillati</taxon>
        <taxon>Bacillota</taxon>
        <taxon>Bacilli</taxon>
        <taxon>Lactobacillales</taxon>
        <taxon>Lactobacillaceae</taxon>
        <taxon>Lentilactobacillus</taxon>
    </lineage>
</organism>
<dbReference type="InterPro" id="IPR000551">
    <property type="entry name" value="MerR-type_HTH_dom"/>
</dbReference>
<comment type="caution">
    <text evidence="2">The sequence shown here is derived from an EMBL/GenBank/DDBJ whole genome shotgun (WGS) entry which is preliminary data.</text>
</comment>
<dbReference type="GO" id="GO:0003677">
    <property type="term" value="F:DNA binding"/>
    <property type="evidence" value="ECO:0007669"/>
    <property type="project" value="InterPro"/>
</dbReference>
<dbReference type="SUPFAM" id="SSF46955">
    <property type="entry name" value="Putative DNA-binding domain"/>
    <property type="match status" value="1"/>
</dbReference>
<feature type="domain" description="HTH merR-type" evidence="1">
    <location>
        <begin position="6"/>
        <end position="72"/>
    </location>
</feature>
<protein>
    <recommendedName>
        <fullName evidence="1">HTH merR-type domain-containing protein</fullName>
    </recommendedName>
</protein>
<evidence type="ECO:0000259" key="1">
    <source>
        <dbReference type="Pfam" id="PF13411"/>
    </source>
</evidence>
<dbReference type="Pfam" id="PF13411">
    <property type="entry name" value="MerR_1"/>
    <property type="match status" value="1"/>
</dbReference>
<dbReference type="PATRIC" id="fig|1423739.3.peg.178"/>
<name>A0A0R1SG33_9LACO</name>
<accession>A0A0R1SG33</accession>
<reference evidence="2 3" key="1">
    <citation type="journal article" date="2015" name="Genome Announc.">
        <title>Expanding the biotechnology potential of lactobacilli through comparative genomics of 213 strains and associated genera.</title>
        <authorList>
            <person name="Sun Z."/>
            <person name="Harris H.M."/>
            <person name="McCann A."/>
            <person name="Guo C."/>
            <person name="Argimon S."/>
            <person name="Zhang W."/>
            <person name="Yang X."/>
            <person name="Jeffery I.B."/>
            <person name="Cooney J.C."/>
            <person name="Kagawa T.F."/>
            <person name="Liu W."/>
            <person name="Song Y."/>
            <person name="Salvetti E."/>
            <person name="Wrobel A."/>
            <person name="Rasinkangas P."/>
            <person name="Parkhill J."/>
            <person name="Rea M.C."/>
            <person name="O'Sullivan O."/>
            <person name="Ritari J."/>
            <person name="Douillard F.P."/>
            <person name="Paul Ross R."/>
            <person name="Yang R."/>
            <person name="Briner A.E."/>
            <person name="Felis G.E."/>
            <person name="de Vos W.M."/>
            <person name="Barrangou R."/>
            <person name="Klaenhammer T.R."/>
            <person name="Caufield P.W."/>
            <person name="Cui Y."/>
            <person name="Zhang H."/>
            <person name="O'Toole P.W."/>
        </authorList>
    </citation>
    <scope>NUCLEOTIDE SEQUENCE [LARGE SCALE GENOMIC DNA]</scope>
    <source>
        <strain evidence="2 3">DSM 14421</strain>
    </source>
</reference>
<dbReference type="InterPro" id="IPR009061">
    <property type="entry name" value="DNA-bd_dom_put_sf"/>
</dbReference>
<gene>
    <name evidence="2" type="ORF">FC85_GL000170</name>
</gene>